<dbReference type="EMBL" id="RCDD01000010">
    <property type="protein sequence ID" value="RLK53860.1"/>
    <property type="molecule type" value="Genomic_DNA"/>
</dbReference>
<gene>
    <name evidence="3" type="ORF">CLV68_6524</name>
</gene>
<protein>
    <recommendedName>
        <fullName evidence="5">Secreted protein</fullName>
    </recommendedName>
</protein>
<keyword evidence="2" id="KW-0732">Signal</keyword>
<feature type="chain" id="PRO_5019513071" description="Secreted protein" evidence="2">
    <location>
        <begin position="21"/>
        <end position="113"/>
    </location>
</feature>
<feature type="signal peptide" evidence="2">
    <location>
        <begin position="1"/>
        <end position="20"/>
    </location>
</feature>
<proteinExistence type="predicted"/>
<evidence type="ECO:0000313" key="4">
    <source>
        <dbReference type="Proteomes" id="UP000282454"/>
    </source>
</evidence>
<feature type="compositionally biased region" description="Polar residues" evidence="1">
    <location>
        <begin position="93"/>
        <end position="104"/>
    </location>
</feature>
<comment type="caution">
    <text evidence="3">The sequence shown here is derived from an EMBL/GenBank/DDBJ whole genome shotgun (WGS) entry which is preliminary data.</text>
</comment>
<feature type="region of interest" description="Disordered" evidence="1">
    <location>
        <begin position="35"/>
        <end position="113"/>
    </location>
</feature>
<evidence type="ECO:0000256" key="2">
    <source>
        <dbReference type="SAM" id="SignalP"/>
    </source>
</evidence>
<evidence type="ECO:0000256" key="1">
    <source>
        <dbReference type="SAM" id="MobiDB-lite"/>
    </source>
</evidence>
<feature type="compositionally biased region" description="Low complexity" evidence="1">
    <location>
        <begin position="35"/>
        <end position="49"/>
    </location>
</feature>
<accession>A0A421AVU6</accession>
<sequence length="113" mass="11654">MTSRAGTTPARLRWITVAMAAIRWIGPLSSDCAASTSAITRARRNASSSGGAPSAIRSQASTSRSHISRSHESRDGWLSETASAEATRAPVPSQATGSSGQPRASSDHSEATS</sequence>
<dbReference type="AlphaFoldDB" id="A0A421AVU6"/>
<name>A0A421AVU6_9PSEU</name>
<reference evidence="3 4" key="1">
    <citation type="submission" date="2018-10" db="EMBL/GenBank/DDBJ databases">
        <title>Genomic Encyclopedia of Archaeal and Bacterial Type Strains, Phase II (KMG-II): from individual species to whole genera.</title>
        <authorList>
            <person name="Goeker M."/>
        </authorList>
    </citation>
    <scope>NUCLEOTIDE SEQUENCE [LARGE SCALE GENOMIC DNA]</scope>
    <source>
        <strain evidence="3 4">DSM 45657</strain>
    </source>
</reference>
<organism evidence="3 4">
    <name type="scientific">Actinokineospora cianjurensis</name>
    <dbReference type="NCBI Taxonomy" id="585224"/>
    <lineage>
        <taxon>Bacteria</taxon>
        <taxon>Bacillati</taxon>
        <taxon>Actinomycetota</taxon>
        <taxon>Actinomycetes</taxon>
        <taxon>Pseudonocardiales</taxon>
        <taxon>Pseudonocardiaceae</taxon>
        <taxon>Actinokineospora</taxon>
    </lineage>
</organism>
<keyword evidence="4" id="KW-1185">Reference proteome</keyword>
<dbReference type="Proteomes" id="UP000282454">
    <property type="component" value="Unassembled WGS sequence"/>
</dbReference>
<evidence type="ECO:0008006" key="5">
    <source>
        <dbReference type="Google" id="ProtNLM"/>
    </source>
</evidence>
<evidence type="ECO:0000313" key="3">
    <source>
        <dbReference type="EMBL" id="RLK53860.1"/>
    </source>
</evidence>